<dbReference type="Proteomes" id="UP000033858">
    <property type="component" value="Unassembled WGS sequence"/>
</dbReference>
<organism evidence="1 2">
    <name type="scientific">Candidatus Woesebacteria bacterium GW2011_GWB1_41_10</name>
    <dbReference type="NCBI Taxonomy" id="1618577"/>
    <lineage>
        <taxon>Bacteria</taxon>
        <taxon>Candidatus Woeseibacteriota</taxon>
    </lineage>
</organism>
<evidence type="ECO:0000313" key="1">
    <source>
        <dbReference type="EMBL" id="KKR84411.1"/>
    </source>
</evidence>
<evidence type="ECO:0000313" key="2">
    <source>
        <dbReference type="Proteomes" id="UP000033858"/>
    </source>
</evidence>
<dbReference type="EMBL" id="LCAE01000046">
    <property type="protein sequence ID" value="KKR84411.1"/>
    <property type="molecule type" value="Genomic_DNA"/>
</dbReference>
<dbReference type="AlphaFoldDB" id="A0A0G0UAQ0"/>
<proteinExistence type="predicted"/>
<accession>A0A0G0UAQ0</accession>
<protein>
    <submittedName>
        <fullName evidence="1">Uncharacterized protein</fullName>
    </submittedName>
</protein>
<reference evidence="1 2" key="1">
    <citation type="journal article" date="2015" name="Nature">
        <title>rRNA introns, odd ribosomes, and small enigmatic genomes across a large radiation of phyla.</title>
        <authorList>
            <person name="Brown C.T."/>
            <person name="Hug L.A."/>
            <person name="Thomas B.C."/>
            <person name="Sharon I."/>
            <person name="Castelle C.J."/>
            <person name="Singh A."/>
            <person name="Wilkins M.J."/>
            <person name="Williams K.H."/>
            <person name="Banfield J.F."/>
        </authorList>
    </citation>
    <scope>NUCLEOTIDE SEQUENCE [LARGE SCALE GENOMIC DNA]</scope>
</reference>
<gene>
    <name evidence="1" type="ORF">UU32_C0046G0001</name>
</gene>
<name>A0A0G0UAQ0_9BACT</name>
<feature type="non-terminal residue" evidence="1">
    <location>
        <position position="1"/>
    </location>
</feature>
<sequence>MGIEVKEVIPLGQATANRAYIPTCIRYFAVKYRVVGEAKPEGLESIIGTEEILLSEFPLGLDGIVNTAIAFAWQYFGM</sequence>
<comment type="caution">
    <text evidence="1">The sequence shown here is derived from an EMBL/GenBank/DDBJ whole genome shotgun (WGS) entry which is preliminary data.</text>
</comment>